<keyword evidence="1" id="KW-0732">Signal</keyword>
<accession>A0A939DPQ8</accession>
<gene>
    <name evidence="3" type="ORF">J0A66_15795</name>
</gene>
<feature type="chain" id="PRO_5036884568" description="FlgO domain-containing protein" evidence="1">
    <location>
        <begin position="25"/>
        <end position="251"/>
    </location>
</feature>
<evidence type="ECO:0000313" key="4">
    <source>
        <dbReference type="Proteomes" id="UP000664654"/>
    </source>
</evidence>
<dbReference type="EMBL" id="JAFKCV010000010">
    <property type="protein sequence ID" value="MBN7826699.1"/>
    <property type="molecule type" value="Genomic_DNA"/>
</dbReference>
<dbReference type="AlphaFoldDB" id="A0A939DPQ8"/>
<name>A0A939DPQ8_9ALTE</name>
<dbReference type="RefSeq" id="WP_206574812.1">
    <property type="nucleotide sequence ID" value="NZ_JAFKCV010000010.1"/>
</dbReference>
<sequence>MNKTLILPLLLSGLVGCTSFGQQAVSKQPVTAPDSQQVNIRQYQGPSQQMSEDQASQFYKASHPSMDSFGATGGAAQAWSHSNPNSLYRGRELTKHIGVYVQNLTQDLISNMEYLSDKTPVGITHFALLDSDLQQTNLLGFQLAESFMHELHKFRIPVIDYKSTEYIRVTQDGDFLLTRDYLELKDRAPVKYVLTGTLVKHQGGYLVNARVLGIESKAVVATAQTLIPFYVAEALLPSARDEVDGVKLKQG</sequence>
<evidence type="ECO:0000313" key="3">
    <source>
        <dbReference type="EMBL" id="MBN7826699.1"/>
    </source>
</evidence>
<dbReference type="PROSITE" id="PS51257">
    <property type="entry name" value="PROKAR_LIPOPROTEIN"/>
    <property type="match status" value="1"/>
</dbReference>
<organism evidence="3 4">
    <name type="scientific">Bowmanella dokdonensis</name>
    <dbReference type="NCBI Taxonomy" id="751969"/>
    <lineage>
        <taxon>Bacteria</taxon>
        <taxon>Pseudomonadati</taxon>
        <taxon>Pseudomonadota</taxon>
        <taxon>Gammaproteobacteria</taxon>
        <taxon>Alteromonadales</taxon>
        <taxon>Alteromonadaceae</taxon>
        <taxon>Bowmanella</taxon>
    </lineage>
</organism>
<evidence type="ECO:0000259" key="2">
    <source>
        <dbReference type="Pfam" id="PF17680"/>
    </source>
</evidence>
<evidence type="ECO:0000256" key="1">
    <source>
        <dbReference type="SAM" id="SignalP"/>
    </source>
</evidence>
<comment type="caution">
    <text evidence="3">The sequence shown here is derived from an EMBL/GenBank/DDBJ whole genome shotgun (WGS) entry which is preliminary data.</text>
</comment>
<proteinExistence type="predicted"/>
<dbReference type="InterPro" id="IPR041215">
    <property type="entry name" value="FlgO_dom"/>
</dbReference>
<protein>
    <recommendedName>
        <fullName evidence="2">FlgO domain-containing protein</fullName>
    </recommendedName>
</protein>
<feature type="signal peptide" evidence="1">
    <location>
        <begin position="1"/>
        <end position="24"/>
    </location>
</feature>
<keyword evidence="4" id="KW-1185">Reference proteome</keyword>
<dbReference type="Pfam" id="PF17680">
    <property type="entry name" value="FlgO"/>
    <property type="match status" value="1"/>
</dbReference>
<feature type="domain" description="FlgO" evidence="2">
    <location>
        <begin position="103"/>
        <end position="230"/>
    </location>
</feature>
<reference evidence="3" key="1">
    <citation type="submission" date="2021-03" db="EMBL/GenBank/DDBJ databases">
        <title>novel species isolated from a fishpond in China.</title>
        <authorList>
            <person name="Lu H."/>
            <person name="Cai Z."/>
        </authorList>
    </citation>
    <scope>NUCLEOTIDE SEQUENCE</scope>
    <source>
        <strain evidence="3">JCM 30855</strain>
    </source>
</reference>
<dbReference type="Proteomes" id="UP000664654">
    <property type="component" value="Unassembled WGS sequence"/>
</dbReference>